<feature type="transmembrane region" description="Helical" evidence="1">
    <location>
        <begin position="45"/>
        <end position="64"/>
    </location>
</feature>
<proteinExistence type="predicted"/>
<sequence>MIKKIEELIQNQFFNKWIIRTNSAGISYIMVVILFISMTLIKSKILSEILLILFCIILSLRIGFRLKKLINLDYYKINDEIQKEDRLARSYQLGDFVAIIIYILFAISFFGCSKDMFNGILGIIFFVIIYLGAASFSIYTHKLNVSCKTITVFLATIQGTFIVLMGFGLILVGITNILNLINTSRSDNRPLEDFLKIFDYKKIMLFSYFIKEYSTEIIIITVISTIVSILLYVIFIMSVPAYQLDKLAFAFKIVSTIIVIGGIAIYFYGNAIYPYIQEFANEIKDNPLLMYQKFGEDTSEGLKNFILNYSKTEITNLGYILFLPYTIAILISTLVIEFVKNKNTKKSNLAFYKIFEICENRSKNNTAINDKDIEIFEKRFCYYGGDKHKMKLVRKTYGLKI</sequence>
<reference evidence="3" key="1">
    <citation type="submission" date="2021-07" db="EMBL/GenBank/DDBJ databases">
        <title>Complete genome sequencing of a Clostridium isolate.</title>
        <authorList>
            <person name="Ueki A."/>
            <person name="Tonouchi A."/>
        </authorList>
    </citation>
    <scope>NUCLEOTIDE SEQUENCE [LARGE SCALE GENOMIC DNA]</scope>
    <source>
        <strain evidence="3">C5S11</strain>
    </source>
</reference>
<organism evidence="2 3">
    <name type="scientific">Clostridium gelidum</name>
    <dbReference type="NCBI Taxonomy" id="704125"/>
    <lineage>
        <taxon>Bacteria</taxon>
        <taxon>Bacillati</taxon>
        <taxon>Bacillota</taxon>
        <taxon>Clostridia</taxon>
        <taxon>Eubacteriales</taxon>
        <taxon>Clostridiaceae</taxon>
        <taxon>Clostridium</taxon>
    </lineage>
</organism>
<feature type="transmembrane region" description="Helical" evidence="1">
    <location>
        <begin position="21"/>
        <end position="39"/>
    </location>
</feature>
<keyword evidence="1" id="KW-0812">Transmembrane</keyword>
<evidence type="ECO:0000313" key="3">
    <source>
        <dbReference type="Proteomes" id="UP000824633"/>
    </source>
</evidence>
<keyword evidence="3" id="KW-1185">Reference proteome</keyword>
<accession>A0ABM7T841</accession>
<dbReference type="EMBL" id="AP024849">
    <property type="protein sequence ID" value="BCZ47574.1"/>
    <property type="molecule type" value="Genomic_DNA"/>
</dbReference>
<name>A0ABM7T841_9CLOT</name>
<feature type="transmembrane region" description="Helical" evidence="1">
    <location>
        <begin position="217"/>
        <end position="237"/>
    </location>
</feature>
<keyword evidence="1" id="KW-1133">Transmembrane helix</keyword>
<feature type="transmembrane region" description="Helical" evidence="1">
    <location>
        <begin position="117"/>
        <end position="139"/>
    </location>
</feature>
<evidence type="ECO:0000313" key="2">
    <source>
        <dbReference type="EMBL" id="BCZ47574.1"/>
    </source>
</evidence>
<evidence type="ECO:0000256" key="1">
    <source>
        <dbReference type="SAM" id="Phobius"/>
    </source>
</evidence>
<keyword evidence="1" id="KW-0472">Membrane</keyword>
<dbReference type="Proteomes" id="UP000824633">
    <property type="component" value="Chromosome"/>
</dbReference>
<feature type="transmembrane region" description="Helical" evidence="1">
    <location>
        <begin position="249"/>
        <end position="269"/>
    </location>
</feature>
<feature type="transmembrane region" description="Helical" evidence="1">
    <location>
        <begin position="151"/>
        <end position="178"/>
    </location>
</feature>
<protein>
    <submittedName>
        <fullName evidence="2">Uncharacterized protein</fullName>
    </submittedName>
</protein>
<dbReference type="RefSeq" id="WP_224033902.1">
    <property type="nucleotide sequence ID" value="NZ_AP024849.1"/>
</dbReference>
<gene>
    <name evidence="2" type="ORF">psyc5s11_36410</name>
</gene>
<feature type="transmembrane region" description="Helical" evidence="1">
    <location>
        <begin position="317"/>
        <end position="339"/>
    </location>
</feature>
<feature type="transmembrane region" description="Helical" evidence="1">
    <location>
        <begin position="93"/>
        <end position="111"/>
    </location>
</feature>